<reference evidence="2 3" key="1">
    <citation type="journal article" date="2015" name="Antonie Van Leeuwenhoek">
        <title>Oricola cellulosilytica gen. nov., sp. nov., a cellulose-degrading bacterium of the family Phyllobacteriaceae isolated from surface seashore water, and emended descriptions of Mesorhizobium loti and Phyllobacterium myrsinacearum.</title>
        <authorList>
            <person name="Hameed A."/>
            <person name="Shahina M."/>
            <person name="Lai W.A."/>
            <person name="Lin S.Y."/>
            <person name="Young L.S."/>
            <person name="Liu Y.C."/>
            <person name="Hsu Y.H."/>
            <person name="Young C.C."/>
        </authorList>
    </citation>
    <scope>NUCLEOTIDE SEQUENCE [LARGE SCALE GENOMIC DNA]</scope>
    <source>
        <strain evidence="2 3">KCTC 52183</strain>
    </source>
</reference>
<comment type="caution">
    <text evidence="2">The sequence shown here is derived from an EMBL/GenBank/DDBJ whole genome shotgun (WGS) entry which is preliminary data.</text>
</comment>
<evidence type="ECO:0000313" key="2">
    <source>
        <dbReference type="EMBL" id="TCD16253.1"/>
    </source>
</evidence>
<sequence>MTQDQRNFLSMARLYQYGNIMRTTIFAYIALAAIMELGPSGYSAPLTVLVVAVAAYGILGGGAALDDVSNLRDAMDEDMAATSFGKAVKSRNMRALKMTSTAVLALIGIAELYALFA</sequence>
<accession>A0A4R0PHB9</accession>
<evidence type="ECO:0000256" key="1">
    <source>
        <dbReference type="SAM" id="Phobius"/>
    </source>
</evidence>
<gene>
    <name evidence="2" type="ORF">E0D97_02135</name>
</gene>
<feature type="transmembrane region" description="Helical" evidence="1">
    <location>
        <begin position="44"/>
        <end position="65"/>
    </location>
</feature>
<name>A0A4R0PHB9_9HYPH</name>
<keyword evidence="1" id="KW-0812">Transmembrane</keyword>
<evidence type="ECO:0000313" key="3">
    <source>
        <dbReference type="Proteomes" id="UP000291301"/>
    </source>
</evidence>
<dbReference type="RefSeq" id="WP_131564957.1">
    <property type="nucleotide sequence ID" value="NZ_JAINFK010000001.1"/>
</dbReference>
<dbReference type="AlphaFoldDB" id="A0A4R0PHB9"/>
<keyword evidence="1" id="KW-0472">Membrane</keyword>
<protein>
    <submittedName>
        <fullName evidence="2">Uncharacterized protein</fullName>
    </submittedName>
</protein>
<feature type="transmembrane region" description="Helical" evidence="1">
    <location>
        <begin position="20"/>
        <end position="38"/>
    </location>
</feature>
<feature type="transmembrane region" description="Helical" evidence="1">
    <location>
        <begin position="95"/>
        <end position="116"/>
    </location>
</feature>
<keyword evidence="3" id="KW-1185">Reference proteome</keyword>
<keyword evidence="1" id="KW-1133">Transmembrane helix</keyword>
<organism evidence="2 3">
    <name type="scientific">Oricola cellulosilytica</name>
    <dbReference type="NCBI Taxonomy" id="1429082"/>
    <lineage>
        <taxon>Bacteria</taxon>
        <taxon>Pseudomonadati</taxon>
        <taxon>Pseudomonadota</taxon>
        <taxon>Alphaproteobacteria</taxon>
        <taxon>Hyphomicrobiales</taxon>
        <taxon>Ahrensiaceae</taxon>
        <taxon>Oricola</taxon>
    </lineage>
</organism>
<dbReference type="OrthoDB" id="7865394at2"/>
<dbReference type="EMBL" id="SJST01000001">
    <property type="protein sequence ID" value="TCD16253.1"/>
    <property type="molecule type" value="Genomic_DNA"/>
</dbReference>
<proteinExistence type="predicted"/>
<dbReference type="Proteomes" id="UP000291301">
    <property type="component" value="Unassembled WGS sequence"/>
</dbReference>